<comment type="caution">
    <text evidence="1">The sequence shown here is derived from an EMBL/GenBank/DDBJ whole genome shotgun (WGS) entry which is preliminary data.</text>
</comment>
<dbReference type="RefSeq" id="XP_018150384.1">
    <property type="nucleotide sequence ID" value="XM_018281595.1"/>
</dbReference>
<dbReference type="GeneID" id="28845589"/>
<name>A0A179GA61_METCM</name>
<evidence type="ECO:0000313" key="1">
    <source>
        <dbReference type="EMBL" id="OAQ74301.1"/>
    </source>
</evidence>
<organism evidence="1 2">
    <name type="scientific">Pochonia chlamydosporia 170</name>
    <dbReference type="NCBI Taxonomy" id="1380566"/>
    <lineage>
        <taxon>Eukaryota</taxon>
        <taxon>Fungi</taxon>
        <taxon>Dikarya</taxon>
        <taxon>Ascomycota</taxon>
        <taxon>Pezizomycotina</taxon>
        <taxon>Sordariomycetes</taxon>
        <taxon>Hypocreomycetidae</taxon>
        <taxon>Hypocreales</taxon>
        <taxon>Clavicipitaceae</taxon>
        <taxon>Pochonia</taxon>
    </lineage>
</organism>
<dbReference type="AlphaFoldDB" id="A0A179GA61"/>
<dbReference type="EMBL" id="LSBJ02000001">
    <property type="protein sequence ID" value="OAQ74301.1"/>
    <property type="molecule type" value="Genomic_DNA"/>
</dbReference>
<gene>
    <name evidence="1" type="ORF">VFPPC_01835</name>
</gene>
<proteinExistence type="predicted"/>
<protein>
    <submittedName>
        <fullName evidence="1">Uncharacterized protein</fullName>
    </submittedName>
</protein>
<sequence length="173" mass="19464">MQTICVVAYQASGMNPQPQDLRRDTFFFCRLVQGTSCRSKRKHEPATKQHLLVHGICWTVGSLVFNVASQPKRHLWSMLIESLVFGSKTRLQYSVTTLPTSQDGREDVGAYPYSCSPGWTIAKKKGLSSAIGTPPMTPYHDHACAERVCVWGLVNTLKQHLNFWERAAALREL</sequence>
<evidence type="ECO:0000313" key="2">
    <source>
        <dbReference type="Proteomes" id="UP000078397"/>
    </source>
</evidence>
<accession>A0A179GA61</accession>
<reference evidence="1 2" key="1">
    <citation type="journal article" date="2016" name="PLoS Pathog.">
        <title>Biosynthesis of antibiotic leucinostatins in bio-control fungus Purpureocillium lilacinum and their inhibition on phytophthora revealed by genome mining.</title>
        <authorList>
            <person name="Wang G."/>
            <person name="Liu Z."/>
            <person name="Lin R."/>
            <person name="Li E."/>
            <person name="Mao Z."/>
            <person name="Ling J."/>
            <person name="Yang Y."/>
            <person name="Yin W.B."/>
            <person name="Xie B."/>
        </authorList>
    </citation>
    <scope>NUCLEOTIDE SEQUENCE [LARGE SCALE GENOMIC DNA]</scope>
    <source>
        <strain evidence="1">170</strain>
    </source>
</reference>
<keyword evidence="2" id="KW-1185">Reference proteome</keyword>
<dbReference type="Proteomes" id="UP000078397">
    <property type="component" value="Unassembled WGS sequence"/>
</dbReference>
<dbReference type="KEGG" id="pchm:VFPPC_01835"/>